<dbReference type="RefSeq" id="WP_157370061.1">
    <property type="nucleotide sequence ID" value="NZ_LT838813.1"/>
</dbReference>
<reference evidence="3" key="1">
    <citation type="submission" date="2017-04" db="EMBL/GenBank/DDBJ databases">
        <authorList>
            <person name="Varghese N."/>
            <person name="Submissions S."/>
        </authorList>
    </citation>
    <scope>NUCLEOTIDE SEQUENCE [LARGE SCALE GENOMIC DNA]</scope>
    <source>
        <strain evidence="3">DSM 16537</strain>
    </source>
</reference>
<evidence type="ECO:0000313" key="3">
    <source>
        <dbReference type="Proteomes" id="UP000192333"/>
    </source>
</evidence>
<name>A0A1W2GZX4_9BACT</name>
<feature type="transmembrane region" description="Helical" evidence="1">
    <location>
        <begin position="72"/>
        <end position="90"/>
    </location>
</feature>
<evidence type="ECO:0000313" key="2">
    <source>
        <dbReference type="EMBL" id="SMD42235.1"/>
    </source>
</evidence>
<proteinExistence type="predicted"/>
<dbReference type="Proteomes" id="UP000192333">
    <property type="component" value="Chromosome I"/>
</dbReference>
<evidence type="ECO:0008006" key="4">
    <source>
        <dbReference type="Google" id="ProtNLM"/>
    </source>
</evidence>
<dbReference type="EMBL" id="LT838813">
    <property type="protein sequence ID" value="SMD42235.1"/>
    <property type="molecule type" value="Genomic_DNA"/>
</dbReference>
<keyword evidence="1" id="KW-0812">Transmembrane</keyword>
<keyword evidence="1" id="KW-1133">Transmembrane helix</keyword>
<sequence>MKSTFIVFLFLALSAFGVMRYHQYQFEKSSQLKFDVMKFELPGSKENLDKLILDWSSPESKEFVLNQLRLDYFFMSTLFPAILMGCLLVRRRLQEKAVNSNNTSKYGVLSSLLLGMAFMQLFAWLFDISENIRLTIWIKQGYAGDMSLFETLVKLKFLFAILGVLLSLGLFVWLRVKRNNHS</sequence>
<gene>
    <name evidence="2" type="ORF">SAMN00777080_0775</name>
</gene>
<dbReference type="OrthoDB" id="661748at2"/>
<feature type="transmembrane region" description="Helical" evidence="1">
    <location>
        <begin position="106"/>
        <end position="126"/>
    </location>
</feature>
<evidence type="ECO:0000256" key="1">
    <source>
        <dbReference type="SAM" id="Phobius"/>
    </source>
</evidence>
<accession>A0A1W2GZX4</accession>
<dbReference type="STRING" id="758820.SAMN00777080_0775"/>
<protein>
    <recommendedName>
        <fullName evidence="4">Integral membrane protein</fullName>
    </recommendedName>
</protein>
<keyword evidence="1" id="KW-0472">Membrane</keyword>
<feature type="transmembrane region" description="Helical" evidence="1">
    <location>
        <begin position="157"/>
        <end position="176"/>
    </location>
</feature>
<dbReference type="AlphaFoldDB" id="A0A1W2GZX4"/>
<organism evidence="2 3">
    <name type="scientific">Aquiflexum balticum DSM 16537</name>
    <dbReference type="NCBI Taxonomy" id="758820"/>
    <lineage>
        <taxon>Bacteria</taxon>
        <taxon>Pseudomonadati</taxon>
        <taxon>Bacteroidota</taxon>
        <taxon>Cytophagia</taxon>
        <taxon>Cytophagales</taxon>
        <taxon>Cyclobacteriaceae</taxon>
        <taxon>Aquiflexum</taxon>
    </lineage>
</organism>
<keyword evidence="3" id="KW-1185">Reference proteome</keyword>